<evidence type="ECO:0000313" key="9">
    <source>
        <dbReference type="Proteomes" id="UP000216411"/>
    </source>
</evidence>
<dbReference type="SFLD" id="SFLDG01387">
    <property type="entry name" value="BtrN-like_SPASM_domain_contain"/>
    <property type="match status" value="1"/>
</dbReference>
<evidence type="ECO:0000256" key="2">
    <source>
        <dbReference type="ARBA" id="ARBA00022485"/>
    </source>
</evidence>
<dbReference type="GO" id="GO:0051536">
    <property type="term" value="F:iron-sulfur cluster binding"/>
    <property type="evidence" value="ECO:0007669"/>
    <property type="project" value="UniProtKB-KW"/>
</dbReference>
<dbReference type="Pfam" id="PF04055">
    <property type="entry name" value="Radical_SAM"/>
    <property type="match status" value="1"/>
</dbReference>
<dbReference type="InterPro" id="IPR006638">
    <property type="entry name" value="Elp3/MiaA/NifB-like_rSAM"/>
</dbReference>
<dbReference type="AlphaFoldDB" id="A0A371JGZ4"/>
<gene>
    <name evidence="8" type="ORF">CG710_006850</name>
</gene>
<dbReference type="PROSITE" id="PS51918">
    <property type="entry name" value="RADICAL_SAM"/>
    <property type="match status" value="1"/>
</dbReference>
<dbReference type="RefSeq" id="WP_094377228.1">
    <property type="nucleotide sequence ID" value="NZ_NOKA02000007.1"/>
</dbReference>
<evidence type="ECO:0000256" key="6">
    <source>
        <dbReference type="ARBA" id="ARBA00023014"/>
    </source>
</evidence>
<dbReference type="CDD" id="cd21109">
    <property type="entry name" value="SPASM"/>
    <property type="match status" value="1"/>
</dbReference>
<accession>A0A371JGZ4</accession>
<dbReference type="SFLD" id="SFLDG01067">
    <property type="entry name" value="SPASM/twitch_domain_containing"/>
    <property type="match status" value="1"/>
</dbReference>
<dbReference type="InterPro" id="IPR023885">
    <property type="entry name" value="4Fe4S-binding_SPASM_dom"/>
</dbReference>
<dbReference type="SMART" id="SM00729">
    <property type="entry name" value="Elp3"/>
    <property type="match status" value="1"/>
</dbReference>
<evidence type="ECO:0000313" key="8">
    <source>
        <dbReference type="EMBL" id="RDY32012.1"/>
    </source>
</evidence>
<dbReference type="PANTHER" id="PTHR11228:SF7">
    <property type="entry name" value="PQQA PEPTIDE CYCLASE"/>
    <property type="match status" value="1"/>
</dbReference>
<dbReference type="Pfam" id="PF13186">
    <property type="entry name" value="SPASM"/>
    <property type="match status" value="1"/>
</dbReference>
<dbReference type="GO" id="GO:0046872">
    <property type="term" value="F:metal ion binding"/>
    <property type="evidence" value="ECO:0007669"/>
    <property type="project" value="UniProtKB-KW"/>
</dbReference>
<dbReference type="Proteomes" id="UP000216411">
    <property type="component" value="Unassembled WGS sequence"/>
</dbReference>
<dbReference type="Gene3D" id="3.20.20.70">
    <property type="entry name" value="Aldolase class I"/>
    <property type="match status" value="1"/>
</dbReference>
<comment type="cofactor">
    <cofactor evidence="1">
        <name>[4Fe-4S] cluster</name>
        <dbReference type="ChEBI" id="CHEBI:49883"/>
    </cofactor>
</comment>
<keyword evidence="9" id="KW-1185">Reference proteome</keyword>
<keyword evidence="3" id="KW-0949">S-adenosyl-L-methionine</keyword>
<dbReference type="OrthoDB" id="9805809at2"/>
<evidence type="ECO:0000256" key="5">
    <source>
        <dbReference type="ARBA" id="ARBA00023004"/>
    </source>
</evidence>
<dbReference type="InterPro" id="IPR050377">
    <property type="entry name" value="Radical_SAM_PqqE_MftC-like"/>
</dbReference>
<dbReference type="SUPFAM" id="SSF102114">
    <property type="entry name" value="Radical SAM enzymes"/>
    <property type="match status" value="1"/>
</dbReference>
<reference evidence="8 9" key="1">
    <citation type="journal article" date="2017" name="Genome Announc.">
        <title>Draft Genome Sequence of a Sporulating and Motile Strain of Lachnotalea glycerini Isolated from Water in Quebec City, Canada.</title>
        <authorList>
            <person name="Maheux A.F."/>
            <person name="Boudreau D.K."/>
            <person name="Berube E."/>
            <person name="Boissinot M."/>
            <person name="Raymond F."/>
            <person name="Brodeur S."/>
            <person name="Corbeil J."/>
            <person name="Isabel S."/>
            <person name="Omar R.F."/>
            <person name="Bergeron M.G."/>
        </authorList>
    </citation>
    <scope>NUCLEOTIDE SEQUENCE [LARGE SCALE GENOMIC DNA]</scope>
    <source>
        <strain evidence="8 9">CCRI-19302</strain>
    </source>
</reference>
<dbReference type="InterPro" id="IPR058240">
    <property type="entry name" value="rSAM_sf"/>
</dbReference>
<dbReference type="GO" id="GO:0003824">
    <property type="term" value="F:catalytic activity"/>
    <property type="evidence" value="ECO:0007669"/>
    <property type="project" value="InterPro"/>
</dbReference>
<dbReference type="InterPro" id="IPR034391">
    <property type="entry name" value="AdoMet-like_SPASM_containing"/>
</dbReference>
<evidence type="ECO:0000256" key="4">
    <source>
        <dbReference type="ARBA" id="ARBA00022723"/>
    </source>
</evidence>
<dbReference type="InterPro" id="IPR007197">
    <property type="entry name" value="rSAM"/>
</dbReference>
<dbReference type="CDD" id="cd01335">
    <property type="entry name" value="Radical_SAM"/>
    <property type="match status" value="1"/>
</dbReference>
<comment type="caution">
    <text evidence="8">The sequence shown here is derived from an EMBL/GenBank/DDBJ whole genome shotgun (WGS) entry which is preliminary data.</text>
</comment>
<feature type="domain" description="Radical SAM core" evidence="7">
    <location>
        <begin position="3"/>
        <end position="229"/>
    </location>
</feature>
<evidence type="ECO:0000256" key="3">
    <source>
        <dbReference type="ARBA" id="ARBA00022691"/>
    </source>
</evidence>
<evidence type="ECO:0000259" key="7">
    <source>
        <dbReference type="PROSITE" id="PS51918"/>
    </source>
</evidence>
<keyword evidence="6" id="KW-0411">Iron-sulfur</keyword>
<dbReference type="SFLD" id="SFLDS00029">
    <property type="entry name" value="Radical_SAM"/>
    <property type="match status" value="1"/>
</dbReference>
<evidence type="ECO:0000256" key="1">
    <source>
        <dbReference type="ARBA" id="ARBA00001966"/>
    </source>
</evidence>
<protein>
    <submittedName>
        <fullName evidence="8">Radical SAM protein</fullName>
    </submittedName>
</protein>
<name>A0A371JGZ4_9FIRM</name>
<dbReference type="PANTHER" id="PTHR11228">
    <property type="entry name" value="RADICAL SAM DOMAIN PROTEIN"/>
    <property type="match status" value="1"/>
</dbReference>
<proteinExistence type="predicted"/>
<dbReference type="InterPro" id="IPR013785">
    <property type="entry name" value="Aldolase_TIM"/>
</dbReference>
<dbReference type="EMBL" id="NOKA02000007">
    <property type="protein sequence ID" value="RDY32012.1"/>
    <property type="molecule type" value="Genomic_DNA"/>
</dbReference>
<organism evidence="8 9">
    <name type="scientific">Lachnotalea glycerini</name>
    <dbReference type="NCBI Taxonomy" id="1763509"/>
    <lineage>
        <taxon>Bacteria</taxon>
        <taxon>Bacillati</taxon>
        <taxon>Bacillota</taxon>
        <taxon>Clostridia</taxon>
        <taxon>Lachnospirales</taxon>
        <taxon>Lachnospiraceae</taxon>
        <taxon>Lachnotalea</taxon>
    </lineage>
</organism>
<sequence length="323" mass="37830">MKKIEVPFLQIEPTNFCNFNCKFCCGRKFKPSQMQLDSFHKIVKSIENIKHIQLQGEGEPFLQPKIFDMISLINDYHPNAKISITSNGSMLSDEIIHNLIDKKVFSVLVSIESVNVDYFKFLRNGDLNQVKKNLERFIEIKKERQAEFPKVGLAVTILRNTTMEFRSIVQLYKNLMLDGEFTIQYLQNMKIYSDVYNDYMKEQLMTKEEIQHFRSVILNDEEFREFFINVQGMEGFFDELYFDSEAIPCTWLSKGIYITADGYVTGCSYIKSPEFSFGNINESTIEEIIEKRNRLYKDLKNNVVHACCSDCPDITYSYNNMNV</sequence>
<keyword evidence="2" id="KW-0004">4Fe-4S</keyword>
<keyword evidence="5" id="KW-0408">Iron</keyword>
<keyword evidence="4" id="KW-0479">Metal-binding</keyword>